<comment type="caution">
    <text evidence="2">The sequence shown here is derived from an EMBL/GenBank/DDBJ whole genome shotgun (WGS) entry which is preliminary data.</text>
</comment>
<keyword evidence="1" id="KW-0812">Transmembrane</keyword>
<dbReference type="AlphaFoldDB" id="A0AAW4RII8"/>
<protein>
    <recommendedName>
        <fullName evidence="4">DUF2975 domain-containing protein</fullName>
    </recommendedName>
</protein>
<name>A0AAW4RII8_STRGN</name>
<feature type="transmembrane region" description="Helical" evidence="1">
    <location>
        <begin position="56"/>
        <end position="77"/>
    </location>
</feature>
<feature type="transmembrane region" description="Helical" evidence="1">
    <location>
        <begin position="21"/>
        <end position="44"/>
    </location>
</feature>
<keyword evidence="1" id="KW-1133">Transmembrane helix</keyword>
<reference evidence="2 3" key="1">
    <citation type="submission" date="2015-02" db="EMBL/GenBank/DDBJ databases">
        <title>Evolution of amylase-binding proteins of oral streptococcal species.</title>
        <authorList>
            <person name="Haase E.M."/>
        </authorList>
    </citation>
    <scope>NUCLEOTIDE SEQUENCE [LARGE SCALE GENOMIC DNA]</scope>
    <source>
        <strain evidence="2 3">G9B</strain>
    </source>
</reference>
<evidence type="ECO:0000313" key="3">
    <source>
        <dbReference type="Proteomes" id="UP000033658"/>
    </source>
</evidence>
<dbReference type="Proteomes" id="UP000033658">
    <property type="component" value="Unassembled WGS sequence"/>
</dbReference>
<sequence length="158" mass="17819">MTNKTKKTAEDWSISLTKISISLLFIASTILIFLGPWIVNLIIVFPSPLVQGEARFWILLLLGYALGGLALTCIVHLYRLLHHIGQDQVFIQQNVQYLRYLGWEVGIVALISLFMGLTVYLPMLLVTVSCSILTLIIRVIRNAFGKAIELQDQVDYTI</sequence>
<organism evidence="2 3">
    <name type="scientific">Streptococcus gordonii</name>
    <dbReference type="NCBI Taxonomy" id="1302"/>
    <lineage>
        <taxon>Bacteria</taxon>
        <taxon>Bacillati</taxon>
        <taxon>Bacillota</taxon>
        <taxon>Bacilli</taxon>
        <taxon>Lactobacillales</taxon>
        <taxon>Streptococcaceae</taxon>
        <taxon>Streptococcus</taxon>
    </lineage>
</organism>
<gene>
    <name evidence="2" type="ORF">TZ86_01752</name>
</gene>
<accession>A0AAW4RII8</accession>
<proteinExistence type="predicted"/>
<feature type="transmembrane region" description="Helical" evidence="1">
    <location>
        <begin position="121"/>
        <end position="140"/>
    </location>
</feature>
<evidence type="ECO:0000313" key="2">
    <source>
        <dbReference type="EMBL" id="KJQ56417.1"/>
    </source>
</evidence>
<evidence type="ECO:0008006" key="4">
    <source>
        <dbReference type="Google" id="ProtNLM"/>
    </source>
</evidence>
<keyword evidence="1" id="KW-0472">Membrane</keyword>
<dbReference type="Pfam" id="PF11188">
    <property type="entry name" value="DUF2975"/>
    <property type="match status" value="1"/>
</dbReference>
<dbReference type="RefSeq" id="WP_011999726.1">
    <property type="nucleotide sequence ID" value="NZ_CABEIB010000003.1"/>
</dbReference>
<feature type="transmembrane region" description="Helical" evidence="1">
    <location>
        <begin position="97"/>
        <end position="115"/>
    </location>
</feature>
<evidence type="ECO:0000256" key="1">
    <source>
        <dbReference type="SAM" id="Phobius"/>
    </source>
</evidence>
<dbReference type="InterPro" id="IPR021354">
    <property type="entry name" value="DUF2975"/>
</dbReference>
<dbReference type="EMBL" id="JYGL01000002">
    <property type="protein sequence ID" value="KJQ56417.1"/>
    <property type="molecule type" value="Genomic_DNA"/>
</dbReference>